<protein>
    <submittedName>
        <fullName evidence="9">ABC transporter permease</fullName>
    </submittedName>
</protein>
<dbReference type="Pfam" id="PF00528">
    <property type="entry name" value="BPD_transp_1"/>
    <property type="match status" value="1"/>
</dbReference>
<evidence type="ECO:0000259" key="8">
    <source>
        <dbReference type="PROSITE" id="PS50928"/>
    </source>
</evidence>
<name>A0A6L5YAB1_9BACT</name>
<evidence type="ECO:0000313" key="9">
    <source>
        <dbReference type="EMBL" id="MST55234.1"/>
    </source>
</evidence>
<keyword evidence="2 7" id="KW-0813">Transport</keyword>
<keyword evidence="3" id="KW-1003">Cell membrane</keyword>
<accession>A0A6L5YAB1</accession>
<comment type="caution">
    <text evidence="9">The sequence shown here is derived from an EMBL/GenBank/DDBJ whole genome shotgun (WGS) entry which is preliminary data.</text>
</comment>
<dbReference type="PANTHER" id="PTHR43386">
    <property type="entry name" value="OLIGOPEPTIDE TRANSPORT SYSTEM PERMEASE PROTEIN APPC"/>
    <property type="match status" value="1"/>
</dbReference>
<evidence type="ECO:0000313" key="10">
    <source>
        <dbReference type="Proteomes" id="UP000473699"/>
    </source>
</evidence>
<dbReference type="Pfam" id="PF12911">
    <property type="entry name" value="OppC_N"/>
    <property type="match status" value="1"/>
</dbReference>
<feature type="transmembrane region" description="Helical" evidence="7">
    <location>
        <begin position="56"/>
        <end position="77"/>
    </location>
</feature>
<gene>
    <name evidence="9" type="ORF">FYJ74_04160</name>
</gene>
<keyword evidence="5 7" id="KW-1133">Transmembrane helix</keyword>
<evidence type="ECO:0000256" key="7">
    <source>
        <dbReference type="RuleBase" id="RU363032"/>
    </source>
</evidence>
<dbReference type="AlphaFoldDB" id="A0A6L5YAB1"/>
<evidence type="ECO:0000256" key="6">
    <source>
        <dbReference type="ARBA" id="ARBA00023136"/>
    </source>
</evidence>
<dbReference type="InterPro" id="IPR000515">
    <property type="entry name" value="MetI-like"/>
</dbReference>
<feature type="transmembrane region" description="Helical" evidence="7">
    <location>
        <begin position="166"/>
        <end position="191"/>
    </location>
</feature>
<keyword evidence="4 7" id="KW-0812">Transmembrane</keyword>
<dbReference type="PROSITE" id="PS50928">
    <property type="entry name" value="ABC_TM1"/>
    <property type="match status" value="1"/>
</dbReference>
<dbReference type="InterPro" id="IPR025966">
    <property type="entry name" value="OppC_N"/>
</dbReference>
<dbReference type="GO" id="GO:0055085">
    <property type="term" value="P:transmembrane transport"/>
    <property type="evidence" value="ECO:0007669"/>
    <property type="project" value="InterPro"/>
</dbReference>
<comment type="subcellular location">
    <subcellularLocation>
        <location evidence="1 7">Cell membrane</location>
        <topology evidence="1 7">Multi-pass membrane protein</topology>
    </subcellularLocation>
</comment>
<dbReference type="PANTHER" id="PTHR43386:SF22">
    <property type="entry name" value="OLIGOPEPTIDE TRANSPORT SYSTEM PERMEASE PROTEIN OPPC"/>
    <property type="match status" value="1"/>
</dbReference>
<proteinExistence type="inferred from homology"/>
<evidence type="ECO:0000256" key="4">
    <source>
        <dbReference type="ARBA" id="ARBA00022692"/>
    </source>
</evidence>
<dbReference type="InterPro" id="IPR035906">
    <property type="entry name" value="MetI-like_sf"/>
</dbReference>
<organism evidence="9 10">
    <name type="scientific">Pyramidobacter porci</name>
    <dbReference type="NCBI Taxonomy" id="2605789"/>
    <lineage>
        <taxon>Bacteria</taxon>
        <taxon>Thermotogati</taxon>
        <taxon>Synergistota</taxon>
        <taxon>Synergistia</taxon>
        <taxon>Synergistales</taxon>
        <taxon>Dethiosulfovibrionaceae</taxon>
        <taxon>Pyramidobacter</taxon>
    </lineage>
</organism>
<feature type="transmembrane region" description="Helical" evidence="7">
    <location>
        <begin position="288"/>
        <end position="309"/>
    </location>
</feature>
<evidence type="ECO:0000256" key="1">
    <source>
        <dbReference type="ARBA" id="ARBA00004651"/>
    </source>
</evidence>
<evidence type="ECO:0000256" key="5">
    <source>
        <dbReference type="ARBA" id="ARBA00022989"/>
    </source>
</evidence>
<dbReference type="EMBL" id="VUNH01000003">
    <property type="protein sequence ID" value="MST55234.1"/>
    <property type="molecule type" value="Genomic_DNA"/>
</dbReference>
<keyword evidence="6 7" id="KW-0472">Membrane</keyword>
<sequence>MTEKTSAEARPLRLPDLNDASLFEFVGAEEKNKAEFIRPSQTYWQDAWQRLKRDKLAMFGLFLIVCIFLMAIFGPLLSPYAYDEQDFLISNEFPSWAHPFGTDMFGRDMFVRVMYGARISLAVGLMASLINLTIGVIYGSISGFVGGRTDDVMMRIVDTIRSVPTMIYVILLMVVVGPGLKSIFITLGINYWTNMARIVRAEVMRVKNEEFVLAARVIGASPARMLLRHLIPNAMGPILVTLTFCIPQAIFAEAFLSFVGLGVSAPMASWGVLSSDAMNALMVYPYQLFFPAMAISLTILAFNFFGDGLRDALDPRLRK</sequence>
<evidence type="ECO:0000256" key="3">
    <source>
        <dbReference type="ARBA" id="ARBA00022475"/>
    </source>
</evidence>
<dbReference type="InterPro" id="IPR050366">
    <property type="entry name" value="BP-dependent_transpt_permease"/>
</dbReference>
<dbReference type="Proteomes" id="UP000473699">
    <property type="component" value="Unassembled WGS sequence"/>
</dbReference>
<comment type="similarity">
    <text evidence="7">Belongs to the binding-protein-dependent transport system permease family.</text>
</comment>
<feature type="domain" description="ABC transmembrane type-1" evidence="8">
    <location>
        <begin position="117"/>
        <end position="301"/>
    </location>
</feature>
<reference evidence="9 10" key="1">
    <citation type="submission" date="2019-08" db="EMBL/GenBank/DDBJ databases">
        <title>In-depth cultivation of the pig gut microbiome towards novel bacterial diversity and tailored functional studies.</title>
        <authorList>
            <person name="Wylensek D."/>
            <person name="Hitch T.C.A."/>
            <person name="Clavel T."/>
        </authorList>
    </citation>
    <scope>NUCLEOTIDE SEQUENCE [LARGE SCALE GENOMIC DNA]</scope>
    <source>
        <strain evidence="9 10">SM-530-WT-4B</strain>
    </source>
</reference>
<dbReference type="GO" id="GO:0005886">
    <property type="term" value="C:plasma membrane"/>
    <property type="evidence" value="ECO:0007669"/>
    <property type="project" value="UniProtKB-SubCell"/>
</dbReference>
<dbReference type="RefSeq" id="WP_154528330.1">
    <property type="nucleotide sequence ID" value="NZ_VUNH01000003.1"/>
</dbReference>
<dbReference type="CDD" id="cd06261">
    <property type="entry name" value="TM_PBP2"/>
    <property type="match status" value="1"/>
</dbReference>
<evidence type="ECO:0000256" key="2">
    <source>
        <dbReference type="ARBA" id="ARBA00022448"/>
    </source>
</evidence>
<feature type="transmembrane region" description="Helical" evidence="7">
    <location>
        <begin position="239"/>
        <end position="268"/>
    </location>
</feature>
<feature type="transmembrane region" description="Helical" evidence="7">
    <location>
        <begin position="119"/>
        <end position="145"/>
    </location>
</feature>
<keyword evidence="10" id="KW-1185">Reference proteome</keyword>
<dbReference type="SUPFAM" id="SSF161098">
    <property type="entry name" value="MetI-like"/>
    <property type="match status" value="1"/>
</dbReference>
<dbReference type="Gene3D" id="1.10.3720.10">
    <property type="entry name" value="MetI-like"/>
    <property type="match status" value="1"/>
</dbReference>